<keyword evidence="6" id="KW-1185">Reference proteome</keyword>
<feature type="domain" description="DUF4143" evidence="2">
    <location>
        <begin position="203"/>
        <end position="370"/>
    </location>
</feature>
<keyword evidence="4" id="KW-0547">Nucleotide-binding</keyword>
<accession>A0A6N7ZF99</accession>
<keyword evidence="4" id="KW-0067">ATP-binding</keyword>
<name>A0A6N7ZF99_9MICO</name>
<evidence type="ECO:0000313" key="3">
    <source>
        <dbReference type="EMBL" id="MTG87920.1"/>
    </source>
</evidence>
<evidence type="ECO:0000313" key="6">
    <source>
        <dbReference type="Proteomes" id="UP000471672"/>
    </source>
</evidence>
<dbReference type="Proteomes" id="UP000471672">
    <property type="component" value="Unassembled WGS sequence"/>
</dbReference>
<protein>
    <submittedName>
        <fullName evidence="4">ATP-binding protein</fullName>
    </submittedName>
    <submittedName>
        <fullName evidence="3">DUF4143 domain-containing protein</fullName>
    </submittedName>
</protein>
<evidence type="ECO:0000313" key="4">
    <source>
        <dbReference type="EMBL" id="NDO91233.1"/>
    </source>
</evidence>
<comment type="caution">
    <text evidence="3">The sequence shown here is derived from an EMBL/GenBank/DDBJ whole genome shotgun (WGS) entry which is preliminary data.</text>
</comment>
<dbReference type="Pfam" id="PF13173">
    <property type="entry name" value="AAA_14"/>
    <property type="match status" value="1"/>
</dbReference>
<gene>
    <name evidence="3" type="ORF">GJV82_02960</name>
    <name evidence="4" type="ORF">GYH36_17510</name>
</gene>
<evidence type="ECO:0000313" key="5">
    <source>
        <dbReference type="Proteomes" id="UP000440668"/>
    </source>
</evidence>
<dbReference type="PANTHER" id="PTHR43566">
    <property type="entry name" value="CONSERVED PROTEIN"/>
    <property type="match status" value="1"/>
</dbReference>
<sequence length="422" mass="46512">MMDYRRRVIDDVLDELVAELPAIELHGPKGVGKTATAQQRARTVMRLDDPRERELFASDPARIRAADHPLLVDEWQRVPESWDVVRRAVDDGIGTYLLTGSSVPLEAPVHSGAGRFVTFRMRPMSLLERGFAEPTVSLGDLLNGSRPEITGSSRHGTRDYVDEIVRSGFPDIHGLAPRARRHRLEGYVDLIVTRAFPEQGLVVRRPGVLRAWLTAYAAATSTTATYQRILDAATPGLSEKPARSTVTAYRDVLEQLWMLDPVEAWLPGRNHLARLARAPKHQLADPGLAAHLLGADQSALLGGGEGPVPNLRDGTLLGSLFEHLVTLDVQVYAERSEARVRHLRTADGAHEIDIIVERPDGRVLAIEVKLATTVTDHDVRHLTWLRDRIGDDLLDTVVVTPGPHAYRRRDGVAVVPAALLGP</sequence>
<feature type="domain" description="AAA" evidence="1">
    <location>
        <begin position="23"/>
        <end position="128"/>
    </location>
</feature>
<evidence type="ECO:0000259" key="1">
    <source>
        <dbReference type="Pfam" id="PF13173"/>
    </source>
</evidence>
<dbReference type="EMBL" id="JAAFAN010000086">
    <property type="protein sequence ID" value="NDO91233.1"/>
    <property type="molecule type" value="Genomic_DNA"/>
</dbReference>
<dbReference type="AlphaFoldDB" id="A0A6N7ZF99"/>
<dbReference type="InterPro" id="IPR025420">
    <property type="entry name" value="DUF4143"/>
</dbReference>
<dbReference type="PANTHER" id="PTHR43566:SF2">
    <property type="entry name" value="DUF4143 DOMAIN-CONTAINING PROTEIN"/>
    <property type="match status" value="1"/>
</dbReference>
<dbReference type="Pfam" id="PF13635">
    <property type="entry name" value="DUF4143"/>
    <property type="match status" value="1"/>
</dbReference>
<dbReference type="EMBL" id="WMKA01000004">
    <property type="protein sequence ID" value="MTG87920.1"/>
    <property type="molecule type" value="Genomic_DNA"/>
</dbReference>
<reference evidence="3 5" key="1">
    <citation type="submission" date="2019-11" db="EMBL/GenBank/DDBJ databases">
        <title>Cellulosimicrobium composti sp. nov. isolated from a compost.</title>
        <authorList>
            <person name="Yang Y."/>
        </authorList>
    </citation>
    <scope>NUCLEOTIDE SEQUENCE [LARGE SCALE GENOMIC DNA]</scope>
    <source>
        <strain evidence="3 5">BIT-GX5</strain>
    </source>
</reference>
<dbReference type="GO" id="GO:0005524">
    <property type="term" value="F:ATP binding"/>
    <property type="evidence" value="ECO:0007669"/>
    <property type="project" value="UniProtKB-KW"/>
</dbReference>
<dbReference type="Proteomes" id="UP000440668">
    <property type="component" value="Unassembled WGS sequence"/>
</dbReference>
<organism evidence="3 5">
    <name type="scientific">Cellulosimicrobium composti</name>
    <dbReference type="NCBI Taxonomy" id="2672572"/>
    <lineage>
        <taxon>Bacteria</taxon>
        <taxon>Bacillati</taxon>
        <taxon>Actinomycetota</taxon>
        <taxon>Actinomycetes</taxon>
        <taxon>Micrococcales</taxon>
        <taxon>Promicromonosporaceae</taxon>
        <taxon>Cellulosimicrobium</taxon>
    </lineage>
</organism>
<dbReference type="InterPro" id="IPR041682">
    <property type="entry name" value="AAA_14"/>
</dbReference>
<proteinExistence type="predicted"/>
<reference evidence="4 6" key="3">
    <citation type="journal article" date="2021" name="Arch. Microbiol.">
        <title>Cellulosimicrobium fucosivorans sp. nov., isolated from San Elijo Lagoon, contains a fucose metabolic pathway linked to carotenoid production.</title>
        <authorList>
            <person name="Aviles F.A."/>
            <person name="Kyndt J.A."/>
        </authorList>
    </citation>
    <scope>NUCLEOTIDE SEQUENCE [LARGE SCALE GENOMIC DNA]</scope>
    <source>
        <strain evidence="4 6">SE3</strain>
    </source>
</reference>
<evidence type="ECO:0000259" key="2">
    <source>
        <dbReference type="Pfam" id="PF13635"/>
    </source>
</evidence>
<reference evidence="4" key="2">
    <citation type="submission" date="2020-01" db="EMBL/GenBank/DDBJ databases">
        <authorList>
            <person name="Aviles F."/>
            <person name="Meyer T.E."/>
            <person name="Kyndt J.A."/>
        </authorList>
    </citation>
    <scope>NUCLEOTIDE SEQUENCE</scope>
    <source>
        <strain evidence="4">SE3</strain>
    </source>
</reference>